<proteinExistence type="predicted"/>
<dbReference type="OrthoDB" id="5402897at2759"/>
<gene>
    <name evidence="1" type="ORF">CPB83DRAFT_909970</name>
</gene>
<evidence type="ECO:0000313" key="2">
    <source>
        <dbReference type="Proteomes" id="UP000807306"/>
    </source>
</evidence>
<accession>A0A9P6E8E1</accession>
<dbReference type="EMBL" id="MU157899">
    <property type="protein sequence ID" value="KAF9524436.1"/>
    <property type="molecule type" value="Genomic_DNA"/>
</dbReference>
<reference evidence="1" key="1">
    <citation type="submission" date="2020-11" db="EMBL/GenBank/DDBJ databases">
        <authorList>
            <consortium name="DOE Joint Genome Institute"/>
            <person name="Ahrendt S."/>
            <person name="Riley R."/>
            <person name="Andreopoulos W."/>
            <person name="Labutti K."/>
            <person name="Pangilinan J."/>
            <person name="Ruiz-Duenas F.J."/>
            <person name="Barrasa J.M."/>
            <person name="Sanchez-Garcia M."/>
            <person name="Camarero S."/>
            <person name="Miyauchi S."/>
            <person name="Serrano A."/>
            <person name="Linde D."/>
            <person name="Babiker R."/>
            <person name="Drula E."/>
            <person name="Ayuso-Fernandez I."/>
            <person name="Pacheco R."/>
            <person name="Padilla G."/>
            <person name="Ferreira P."/>
            <person name="Barriuso J."/>
            <person name="Kellner H."/>
            <person name="Castanera R."/>
            <person name="Alfaro M."/>
            <person name="Ramirez L."/>
            <person name="Pisabarro A.G."/>
            <person name="Kuo A."/>
            <person name="Tritt A."/>
            <person name="Lipzen A."/>
            <person name="He G."/>
            <person name="Yan M."/>
            <person name="Ng V."/>
            <person name="Cullen D."/>
            <person name="Martin F."/>
            <person name="Rosso M.-N."/>
            <person name="Henrissat B."/>
            <person name="Hibbett D."/>
            <person name="Martinez A.T."/>
            <person name="Grigoriev I.V."/>
        </authorList>
    </citation>
    <scope>NUCLEOTIDE SEQUENCE</scope>
    <source>
        <strain evidence="1">CBS 506.95</strain>
    </source>
</reference>
<evidence type="ECO:0000313" key="1">
    <source>
        <dbReference type="EMBL" id="KAF9524436.1"/>
    </source>
</evidence>
<name>A0A9P6E8E1_9AGAR</name>
<dbReference type="AlphaFoldDB" id="A0A9P6E8E1"/>
<keyword evidence="2" id="KW-1185">Reference proteome</keyword>
<comment type="caution">
    <text evidence="1">The sequence shown here is derived from an EMBL/GenBank/DDBJ whole genome shotgun (WGS) entry which is preliminary data.</text>
</comment>
<dbReference type="Proteomes" id="UP000807306">
    <property type="component" value="Unassembled WGS sequence"/>
</dbReference>
<sequence length="154" mass="17359">MSVLSYLGNVNIGIHLVEKLNPQAVLYEVDGSTSDGKPTNDTANINKLRFGNNTIILNSGPLWGEWAAPIYVDQPTMDDIVIPWPIDMDIKEAQKLKDEAGYKTDFTTVTLRWPLYPGNSEPYYIFGLKGYYVFVGVYSGKVFTEDMNKKKKPE</sequence>
<protein>
    <submittedName>
        <fullName evidence="1">Uncharacterized protein</fullName>
    </submittedName>
</protein>
<organism evidence="1 2">
    <name type="scientific">Crepidotus variabilis</name>
    <dbReference type="NCBI Taxonomy" id="179855"/>
    <lineage>
        <taxon>Eukaryota</taxon>
        <taxon>Fungi</taxon>
        <taxon>Dikarya</taxon>
        <taxon>Basidiomycota</taxon>
        <taxon>Agaricomycotina</taxon>
        <taxon>Agaricomycetes</taxon>
        <taxon>Agaricomycetidae</taxon>
        <taxon>Agaricales</taxon>
        <taxon>Agaricineae</taxon>
        <taxon>Crepidotaceae</taxon>
        <taxon>Crepidotus</taxon>
    </lineage>
</organism>